<organism evidence="1 2">
    <name type="scientific">Scophthalmus maximus</name>
    <name type="common">Turbot</name>
    <name type="synonym">Psetta maxima</name>
    <dbReference type="NCBI Taxonomy" id="52904"/>
    <lineage>
        <taxon>Eukaryota</taxon>
        <taxon>Metazoa</taxon>
        <taxon>Chordata</taxon>
        <taxon>Craniata</taxon>
        <taxon>Vertebrata</taxon>
        <taxon>Euteleostomi</taxon>
        <taxon>Actinopterygii</taxon>
        <taxon>Neopterygii</taxon>
        <taxon>Teleostei</taxon>
        <taxon>Neoteleostei</taxon>
        <taxon>Acanthomorphata</taxon>
        <taxon>Carangaria</taxon>
        <taxon>Pleuronectiformes</taxon>
        <taxon>Pleuronectoidei</taxon>
        <taxon>Scophthalmidae</taxon>
        <taxon>Scophthalmus</taxon>
    </lineage>
</organism>
<dbReference type="Proteomes" id="UP000246464">
    <property type="component" value="Chromosome 9"/>
</dbReference>
<keyword evidence="2" id="KW-1185">Reference proteome</keyword>
<reference evidence="1 2" key="1">
    <citation type="submission" date="2017-12" db="EMBL/GenBank/DDBJ databases">
        <title>Integrating genomic resources of turbot (Scophthalmus maximus) in depth evaluation of genetic and physical mapping variation across individuals.</title>
        <authorList>
            <person name="Martinez P."/>
        </authorList>
    </citation>
    <scope>NUCLEOTIDE SEQUENCE [LARGE SCALE GENOMIC DNA]</scope>
</reference>
<feature type="non-terminal residue" evidence="1">
    <location>
        <position position="1"/>
    </location>
</feature>
<feature type="non-terminal residue" evidence="1">
    <location>
        <position position="50"/>
    </location>
</feature>
<dbReference type="AlphaFoldDB" id="A0A2U9BSM9"/>
<evidence type="ECO:0000313" key="1">
    <source>
        <dbReference type="EMBL" id="AWP06546.1"/>
    </source>
</evidence>
<dbReference type="EMBL" id="CP026251">
    <property type="protein sequence ID" value="AWP06546.1"/>
    <property type="molecule type" value="Genomic_DNA"/>
</dbReference>
<name>A0A2U9BSM9_SCOMX</name>
<evidence type="ECO:0000313" key="2">
    <source>
        <dbReference type="Proteomes" id="UP000246464"/>
    </source>
</evidence>
<protein>
    <submittedName>
        <fullName evidence="1">Uncharacterized protein</fullName>
    </submittedName>
</protein>
<accession>A0A2U9BSM9</accession>
<sequence length="50" mass="5269">QWPTGQTPCLARPGRREGSIVVCHQLSTLARHAVSHFGGPSIRSACACAP</sequence>
<proteinExistence type="predicted"/>
<gene>
    <name evidence="1" type="ORF">SMAX5B_018832</name>
</gene>